<comment type="caution">
    <text evidence="1">The sequence shown here is derived from an EMBL/GenBank/DDBJ whole genome shotgun (WGS) entry which is preliminary data.</text>
</comment>
<dbReference type="Gene3D" id="3.10.180.10">
    <property type="entry name" value="2,3-Dihydroxybiphenyl 1,2-Dioxygenase, domain 1"/>
    <property type="match status" value="1"/>
</dbReference>
<organism evidence="1 2">
    <name type="scientific">Variovorax paradoxus</name>
    <dbReference type="NCBI Taxonomy" id="34073"/>
    <lineage>
        <taxon>Bacteria</taxon>
        <taxon>Pseudomonadati</taxon>
        <taxon>Pseudomonadota</taxon>
        <taxon>Betaproteobacteria</taxon>
        <taxon>Burkholderiales</taxon>
        <taxon>Comamonadaceae</taxon>
        <taxon>Variovorax</taxon>
    </lineage>
</organism>
<evidence type="ECO:0000313" key="2">
    <source>
        <dbReference type="Proteomes" id="UP000249135"/>
    </source>
</evidence>
<name>A0A2W5Q5F4_VARPD</name>
<gene>
    <name evidence="1" type="ORF">DI563_16245</name>
</gene>
<dbReference type="SUPFAM" id="SSF54593">
    <property type="entry name" value="Glyoxalase/Bleomycin resistance protein/Dihydroxybiphenyl dioxygenase"/>
    <property type="match status" value="1"/>
</dbReference>
<dbReference type="EMBL" id="QFPP01000214">
    <property type="protein sequence ID" value="PZQ72762.1"/>
    <property type="molecule type" value="Genomic_DNA"/>
</dbReference>
<sequence>MSLFYGGARQVGFVVRDIERAMAHWSRALGVGPWFYKAAVGTTEFRYYGQAQTHLPDLSIALANSGDLQIELIQQRNDAPSLYLDTLQKNGECAQHIAYWTEDRYDAMHARLLDSGYVEGHGGRMGTRGRFSYFVHPDLPSGMVELSEMTGGKGEYFRQIAEAARTWDGHTDPVRQMGASAVSTAA</sequence>
<dbReference type="Pfam" id="PF13669">
    <property type="entry name" value="Glyoxalase_4"/>
    <property type="match status" value="1"/>
</dbReference>
<dbReference type="Proteomes" id="UP000249135">
    <property type="component" value="Unassembled WGS sequence"/>
</dbReference>
<evidence type="ECO:0000313" key="1">
    <source>
        <dbReference type="EMBL" id="PZQ72762.1"/>
    </source>
</evidence>
<accession>A0A2W5Q5F4</accession>
<dbReference type="InterPro" id="IPR029068">
    <property type="entry name" value="Glyas_Bleomycin-R_OHBP_Dase"/>
</dbReference>
<proteinExistence type="predicted"/>
<reference evidence="1 2" key="1">
    <citation type="submission" date="2017-08" db="EMBL/GenBank/DDBJ databases">
        <title>Infants hospitalized years apart are colonized by the same room-sourced microbial strains.</title>
        <authorList>
            <person name="Brooks B."/>
            <person name="Olm M.R."/>
            <person name="Firek B.A."/>
            <person name="Baker R."/>
            <person name="Thomas B.C."/>
            <person name="Morowitz M.J."/>
            <person name="Banfield J.F."/>
        </authorList>
    </citation>
    <scope>NUCLEOTIDE SEQUENCE [LARGE SCALE GENOMIC DNA]</scope>
    <source>
        <strain evidence="1">S2_005_003_R2_41</strain>
    </source>
</reference>
<dbReference type="AlphaFoldDB" id="A0A2W5Q5F4"/>
<protein>
    <submittedName>
        <fullName evidence="1">Glyoxalase</fullName>
    </submittedName>
</protein>